<reference evidence="4" key="1">
    <citation type="journal article" date="2019" name="Int. J. Syst. Evol. Microbiol.">
        <title>The Global Catalogue of Microorganisms (GCM) 10K type strain sequencing project: providing services to taxonomists for standard genome sequencing and annotation.</title>
        <authorList>
            <consortium name="The Broad Institute Genomics Platform"/>
            <consortium name="The Broad Institute Genome Sequencing Center for Infectious Disease"/>
            <person name="Wu L."/>
            <person name="Ma J."/>
        </authorList>
    </citation>
    <scope>NUCLEOTIDE SEQUENCE [LARGE SCALE GENOMIC DNA]</scope>
    <source>
        <strain evidence="4">CGMCC 1.15942</strain>
    </source>
</reference>
<keyword evidence="1" id="KW-1133">Transmembrane helix</keyword>
<gene>
    <name evidence="3" type="ORF">GCM10011573_13880</name>
</gene>
<feature type="transmembrane region" description="Helical" evidence="1">
    <location>
        <begin position="89"/>
        <end position="108"/>
    </location>
</feature>
<keyword evidence="3" id="KW-0808">Transferase</keyword>
<feature type="transmembrane region" description="Helical" evidence="1">
    <location>
        <begin position="6"/>
        <end position="26"/>
    </location>
</feature>
<dbReference type="SUPFAM" id="SSF55874">
    <property type="entry name" value="ATPase domain of HSP90 chaperone/DNA topoisomerase II/histidine kinase"/>
    <property type="match status" value="1"/>
</dbReference>
<feature type="transmembrane region" description="Helical" evidence="1">
    <location>
        <begin position="38"/>
        <end position="56"/>
    </location>
</feature>
<comment type="caution">
    <text evidence="3">The sequence shown here is derived from an EMBL/GenBank/DDBJ whole genome shotgun (WGS) entry which is preliminary data.</text>
</comment>
<dbReference type="PANTHER" id="PTHR40448:SF1">
    <property type="entry name" value="TWO-COMPONENT SENSOR HISTIDINE KINASE"/>
    <property type="match status" value="1"/>
</dbReference>
<proteinExistence type="predicted"/>
<keyword evidence="1" id="KW-0812">Transmembrane</keyword>
<dbReference type="Gene3D" id="3.30.565.10">
    <property type="entry name" value="Histidine kinase-like ATPase, C-terminal domain"/>
    <property type="match status" value="1"/>
</dbReference>
<feature type="domain" description="Sensor histidine kinase NatK-like C-terminal" evidence="2">
    <location>
        <begin position="312"/>
        <end position="413"/>
    </location>
</feature>
<dbReference type="Proteomes" id="UP000630615">
    <property type="component" value="Unassembled WGS sequence"/>
</dbReference>
<keyword evidence="4" id="KW-1185">Reference proteome</keyword>
<sequence>MSDFLFLLLAIFLVGLQGWYIAVYLTSFLELKFSRKRFFLLCILAVLSTKITVNNGTEMIEFRYMIFLIIACLVVFCFFGSIVQKMFHYFYIVFLFLFQNKLLVLSQGKSDPDEVLIQFIFSYSSITILAILIVGFLYYFKNSNEIGLENREYLMLSVAPFLSILLFMYPFDFSVWEEIFFSLAMMGINMMNIFLYNYLTEKTYLLQQQILVGAQNQHYEDVLKKQQELRTLKHDLKNLLLGLNYHVYNENLVEAKLLLKEITAGSIDTYVSYTECWPIDTILSSKISQMKKQNVQFTLELKVPVDLMIDDKVVDICAILGNILDNAIEECVRIESELQINICIYYHEKKLIFKVTNPTNIKDLNISNKLIKSSKKRGRYGLGINSIRERVKRLKGYSDFSWKANEFKVIIVLPIG</sequence>
<feature type="transmembrane region" description="Helical" evidence="1">
    <location>
        <begin position="120"/>
        <end position="140"/>
    </location>
</feature>
<accession>A0ABQ1NV45</accession>
<keyword evidence="1" id="KW-0472">Membrane</keyword>
<name>A0ABQ1NV45_9ENTE</name>
<dbReference type="CDD" id="cd16935">
    <property type="entry name" value="HATPase_AgrC-ComD-like"/>
    <property type="match status" value="1"/>
</dbReference>
<feature type="transmembrane region" description="Helical" evidence="1">
    <location>
        <begin position="62"/>
        <end position="82"/>
    </location>
</feature>
<keyword evidence="3" id="KW-0418">Kinase</keyword>
<feature type="transmembrane region" description="Helical" evidence="1">
    <location>
        <begin position="152"/>
        <end position="173"/>
    </location>
</feature>
<dbReference type="PANTHER" id="PTHR40448">
    <property type="entry name" value="TWO-COMPONENT SENSOR HISTIDINE KINASE"/>
    <property type="match status" value="1"/>
</dbReference>
<dbReference type="RefSeq" id="WP_088269218.1">
    <property type="nucleotide sequence ID" value="NZ_BMKI01000002.1"/>
</dbReference>
<feature type="transmembrane region" description="Helical" evidence="1">
    <location>
        <begin position="179"/>
        <end position="199"/>
    </location>
</feature>
<dbReference type="Pfam" id="PF14501">
    <property type="entry name" value="HATPase_c_5"/>
    <property type="match status" value="1"/>
</dbReference>
<dbReference type="InterPro" id="IPR032834">
    <property type="entry name" value="NatK-like_C"/>
</dbReference>
<evidence type="ECO:0000313" key="4">
    <source>
        <dbReference type="Proteomes" id="UP000630615"/>
    </source>
</evidence>
<dbReference type="EMBL" id="BMKI01000002">
    <property type="protein sequence ID" value="GGC85465.1"/>
    <property type="molecule type" value="Genomic_DNA"/>
</dbReference>
<evidence type="ECO:0000256" key="1">
    <source>
        <dbReference type="SAM" id="Phobius"/>
    </source>
</evidence>
<organism evidence="3 4">
    <name type="scientific">Enterococcus wangshanyuanii</name>
    <dbReference type="NCBI Taxonomy" id="2005703"/>
    <lineage>
        <taxon>Bacteria</taxon>
        <taxon>Bacillati</taxon>
        <taxon>Bacillota</taxon>
        <taxon>Bacilli</taxon>
        <taxon>Lactobacillales</taxon>
        <taxon>Enterococcaceae</taxon>
        <taxon>Enterococcus</taxon>
    </lineage>
</organism>
<dbReference type="InterPro" id="IPR036890">
    <property type="entry name" value="HATPase_C_sf"/>
</dbReference>
<protein>
    <submittedName>
        <fullName evidence="3">Sensor histidine kinase</fullName>
    </submittedName>
</protein>
<evidence type="ECO:0000259" key="2">
    <source>
        <dbReference type="Pfam" id="PF14501"/>
    </source>
</evidence>
<dbReference type="GO" id="GO:0016301">
    <property type="term" value="F:kinase activity"/>
    <property type="evidence" value="ECO:0007669"/>
    <property type="project" value="UniProtKB-KW"/>
</dbReference>
<evidence type="ECO:0000313" key="3">
    <source>
        <dbReference type="EMBL" id="GGC85465.1"/>
    </source>
</evidence>